<dbReference type="InterPro" id="IPR056923">
    <property type="entry name" value="Minor_tail_gp31_C"/>
</dbReference>
<organism evidence="2">
    <name type="scientific">Siphoviridae sp. ctgN495</name>
    <dbReference type="NCBI Taxonomy" id="2825608"/>
    <lineage>
        <taxon>Viruses</taxon>
        <taxon>Duplodnaviria</taxon>
        <taxon>Heunggongvirae</taxon>
        <taxon>Uroviricota</taxon>
        <taxon>Caudoviricetes</taxon>
    </lineage>
</organism>
<dbReference type="Pfam" id="PF24243">
    <property type="entry name" value="Phage_tail_C"/>
    <property type="match status" value="1"/>
</dbReference>
<protein>
    <recommendedName>
        <fullName evidence="1">Minor tail protein gp31 C-terminal domain-containing protein</fullName>
    </recommendedName>
</protein>
<reference evidence="2" key="1">
    <citation type="journal article" date="2021" name="Proc. Natl. Acad. Sci. U.S.A.">
        <title>A Catalog of Tens of Thousands of Viruses from Human Metagenomes Reveals Hidden Associations with Chronic Diseases.</title>
        <authorList>
            <person name="Tisza M.J."/>
            <person name="Buck C.B."/>
        </authorList>
    </citation>
    <scope>NUCLEOTIDE SEQUENCE</scope>
    <source>
        <strain evidence="2">CtgN495</strain>
    </source>
</reference>
<accession>A0A8S5UD13</accession>
<sequence>MAVIKKDNSYMEFPLQISRQYGGPIDRYSVFYSMEDATNYATTSPLSYVGQIISVVDEAAQTSTAYQISNTAGALVEVGKGANKPMLFVADESAMLALQDIEVGQQVYREDKKTIWIFKGGDASQLSNWVESAAQNDTVWNGTTNKVVFYSLTQQQYDEIGSKDANTLYFVSDSGKVYKGTADMTKSVIVTDSVPAVADAILDKLYIDSASFEAKITVDGSNWIILSPGYLTDGANWANADSKKFATIGLIKKGISSAIEAISLNTTFDGTSGTVKVGEGQGATLTGIAHGIAYDSSLLKITIPQYGSEDLVINIPKDKFVTTGKYYENYPETDPTHHKVIVLTIDNQDEPVIIPAEALVNIYTADNTAKNLVVTISDDNKISAQLIIDPASGNALRYSDAGFMVDISGKLDKLSGALGQKLLISNTDGTITESGYGIQTEGALTDSTSDLAVNKVIYDALAKKLDAVAGTENNIVLFGAGKTIKDSAKAVGGDKLKATVDANTVATEAAVKAAIDEALEWSTIG</sequence>
<evidence type="ECO:0000313" key="2">
    <source>
        <dbReference type="EMBL" id="DAF92290.1"/>
    </source>
</evidence>
<name>A0A8S5UD13_9CAUD</name>
<evidence type="ECO:0000259" key="1">
    <source>
        <dbReference type="Pfam" id="PF24243"/>
    </source>
</evidence>
<feature type="domain" description="Minor tail protein gp31 C-terminal" evidence="1">
    <location>
        <begin position="152"/>
        <end position="171"/>
    </location>
</feature>
<dbReference type="EMBL" id="BK016063">
    <property type="protein sequence ID" value="DAF92290.1"/>
    <property type="molecule type" value="Genomic_DNA"/>
</dbReference>
<proteinExistence type="predicted"/>